<dbReference type="Proteomes" id="UP001443914">
    <property type="component" value="Unassembled WGS sequence"/>
</dbReference>
<dbReference type="GO" id="GO:0003682">
    <property type="term" value="F:chromatin binding"/>
    <property type="evidence" value="ECO:0007669"/>
    <property type="project" value="InterPro"/>
</dbReference>
<accession>A0AAW1HMQ6</accession>
<keyword evidence="3" id="KW-1185">Reference proteome</keyword>
<sequence>MEVFSPEDLLQTPPIFSSSEIAEMENIFRDIGKDSLNQEFYQDLATSFSSSTCRIGKPSITWQQVKSWFQDKLNNSQDSTDASVSRKMHETAIVLKGGTAAELQELAFEAKSSRDNAWYDVSTFLSYRVLSNGEHEARVRFSGFGNSHDEWVNVRTGVRERSVPLDPSECHKVKVGDLVLCFQERPDYAVYVDAHIMEIQRRLHDIKGCRCIYVVRFDDDKTEEKVQLTKICWRPK</sequence>
<reference evidence="2" key="1">
    <citation type="submission" date="2024-03" db="EMBL/GenBank/DDBJ databases">
        <title>WGS assembly of Saponaria officinalis var. Norfolk2.</title>
        <authorList>
            <person name="Jenkins J."/>
            <person name="Shu S."/>
            <person name="Grimwood J."/>
            <person name="Barry K."/>
            <person name="Goodstein D."/>
            <person name="Schmutz J."/>
            <person name="Leebens-Mack J."/>
            <person name="Osbourn A."/>
        </authorList>
    </citation>
    <scope>NUCLEOTIDE SEQUENCE [LARGE SCALE GENOMIC DNA]</scope>
    <source>
        <strain evidence="2">JIC</strain>
    </source>
</reference>
<protein>
    <recommendedName>
        <fullName evidence="1">SAWADEE domain-containing protein</fullName>
    </recommendedName>
</protein>
<dbReference type="EMBL" id="JBDFQZ010000011">
    <property type="protein sequence ID" value="KAK9677059.1"/>
    <property type="molecule type" value="Genomic_DNA"/>
</dbReference>
<dbReference type="InterPro" id="IPR039276">
    <property type="entry name" value="SHH1/2"/>
</dbReference>
<evidence type="ECO:0000259" key="1">
    <source>
        <dbReference type="Pfam" id="PF16719"/>
    </source>
</evidence>
<dbReference type="InterPro" id="IPR032001">
    <property type="entry name" value="SAWADEE_dom"/>
</dbReference>
<dbReference type="PANTHER" id="PTHR33827">
    <property type="entry name" value="PROTEIN SAWADEE HOMEODOMAIN HOMOLOG 2"/>
    <property type="match status" value="1"/>
</dbReference>
<dbReference type="Pfam" id="PF16719">
    <property type="entry name" value="SAWADEE"/>
    <property type="match status" value="1"/>
</dbReference>
<proteinExistence type="predicted"/>
<comment type="caution">
    <text evidence="2">The sequence shown here is derived from an EMBL/GenBank/DDBJ whole genome shotgun (WGS) entry which is preliminary data.</text>
</comment>
<evidence type="ECO:0000313" key="3">
    <source>
        <dbReference type="Proteomes" id="UP001443914"/>
    </source>
</evidence>
<evidence type="ECO:0000313" key="2">
    <source>
        <dbReference type="EMBL" id="KAK9677059.1"/>
    </source>
</evidence>
<dbReference type="Gene3D" id="2.40.50.40">
    <property type="match status" value="1"/>
</dbReference>
<organism evidence="2 3">
    <name type="scientific">Saponaria officinalis</name>
    <name type="common">Common soapwort</name>
    <name type="synonym">Lychnis saponaria</name>
    <dbReference type="NCBI Taxonomy" id="3572"/>
    <lineage>
        <taxon>Eukaryota</taxon>
        <taxon>Viridiplantae</taxon>
        <taxon>Streptophyta</taxon>
        <taxon>Embryophyta</taxon>
        <taxon>Tracheophyta</taxon>
        <taxon>Spermatophyta</taxon>
        <taxon>Magnoliopsida</taxon>
        <taxon>eudicotyledons</taxon>
        <taxon>Gunneridae</taxon>
        <taxon>Pentapetalae</taxon>
        <taxon>Caryophyllales</taxon>
        <taxon>Caryophyllaceae</taxon>
        <taxon>Caryophylleae</taxon>
        <taxon>Saponaria</taxon>
    </lineage>
</organism>
<name>A0AAW1HMQ6_SAPOF</name>
<dbReference type="Gene3D" id="2.30.30.140">
    <property type="match status" value="1"/>
</dbReference>
<dbReference type="AlphaFoldDB" id="A0AAW1HMQ6"/>
<dbReference type="PANTHER" id="PTHR33827:SF2">
    <property type="entry name" value="PROTEIN SAWADEE HOMEODOMAIN HOMOLOG 1"/>
    <property type="match status" value="1"/>
</dbReference>
<feature type="domain" description="SAWADEE" evidence="1">
    <location>
        <begin position="105"/>
        <end position="232"/>
    </location>
</feature>
<gene>
    <name evidence="2" type="ORF">RND81_11G119200</name>
</gene>